<comment type="caution">
    <text evidence="1">The sequence shown here is derived from an EMBL/GenBank/DDBJ whole genome shotgun (WGS) entry which is preliminary data.</text>
</comment>
<dbReference type="PANTHER" id="PTHR33067">
    <property type="entry name" value="RNA-DIRECTED DNA POLYMERASE-RELATED"/>
    <property type="match status" value="1"/>
</dbReference>
<sequence>MKAIEIPLRSSMGIMWCLYDLTPSSWERKRLSLFQFSLRDQVINCLECLPADLTPLTRISLLVSLLKSFHREELLTSKRHLDVPTTSRQTIAQSAGGKLRDKNAKESLALLEDVALYDNESWNNPRDFAKTVKAISLPQDVPNVSDRRLVKLENQVQRLIEAHLAPNLPVQVKKIASSYEIFSGPRDTQYCMETPEQAFVDYASSHTDKARGEWFSFKLEQNNLGDTYNPSWRSHPNLSEMTNKIDTFLKAINDRITGALPSDMVKNPKLNVNHTSSVLSTCSYPMEDPQSSSNSFKSVNAIKMCFKSTFDIQKDQLQVKTLTVKEVKTPKSNEPEKALEDEFKDLHLNLPILEAESHGTPPFDTLADLGSCVNLIPLNLFKNLKIGLLEETKDVLGLADGTKSYPVGIEKNVEVHVGKLKLVEDFHVVDMGKDPTGPLLVERGFLATASAVIDYKKAKIAVEEGITRLRFMKVFLRGIISGWPIRVLVSPEIIEDTEPYLFKFIRFRDQALLVSDPKGGHQIGINSTFFSLITIALS</sequence>
<dbReference type="EMBL" id="BKCJ010001212">
    <property type="protein sequence ID" value="GEU39744.1"/>
    <property type="molecule type" value="Genomic_DNA"/>
</dbReference>
<gene>
    <name evidence="1" type="ORF">Tci_011722</name>
</gene>
<dbReference type="InterPro" id="IPR021109">
    <property type="entry name" value="Peptidase_aspartic_dom_sf"/>
</dbReference>
<proteinExistence type="predicted"/>
<dbReference type="CDD" id="cd00303">
    <property type="entry name" value="retropepsin_like"/>
    <property type="match status" value="1"/>
</dbReference>
<evidence type="ECO:0000313" key="1">
    <source>
        <dbReference type="EMBL" id="GEU39744.1"/>
    </source>
</evidence>
<name>A0A6L2JVV9_TANCI</name>
<protein>
    <submittedName>
        <fullName evidence="1">MAK10-like protein</fullName>
    </submittedName>
</protein>
<accession>A0A6L2JVV9</accession>
<organism evidence="1">
    <name type="scientific">Tanacetum cinerariifolium</name>
    <name type="common">Dalmatian daisy</name>
    <name type="synonym">Chrysanthemum cinerariifolium</name>
    <dbReference type="NCBI Taxonomy" id="118510"/>
    <lineage>
        <taxon>Eukaryota</taxon>
        <taxon>Viridiplantae</taxon>
        <taxon>Streptophyta</taxon>
        <taxon>Embryophyta</taxon>
        <taxon>Tracheophyta</taxon>
        <taxon>Spermatophyta</taxon>
        <taxon>Magnoliopsida</taxon>
        <taxon>eudicotyledons</taxon>
        <taxon>Gunneridae</taxon>
        <taxon>Pentapetalae</taxon>
        <taxon>asterids</taxon>
        <taxon>campanulids</taxon>
        <taxon>Asterales</taxon>
        <taxon>Asteraceae</taxon>
        <taxon>Asteroideae</taxon>
        <taxon>Anthemideae</taxon>
        <taxon>Anthemidinae</taxon>
        <taxon>Tanacetum</taxon>
    </lineage>
</organism>
<dbReference type="AlphaFoldDB" id="A0A6L2JVV9"/>
<dbReference type="Gene3D" id="2.40.70.10">
    <property type="entry name" value="Acid Proteases"/>
    <property type="match status" value="1"/>
</dbReference>
<dbReference type="PANTHER" id="PTHR33067:SF9">
    <property type="entry name" value="RNA-DIRECTED DNA POLYMERASE"/>
    <property type="match status" value="1"/>
</dbReference>
<reference evidence="1" key="1">
    <citation type="journal article" date="2019" name="Sci. Rep.">
        <title>Draft genome of Tanacetum cinerariifolium, the natural source of mosquito coil.</title>
        <authorList>
            <person name="Yamashiro T."/>
            <person name="Shiraishi A."/>
            <person name="Satake H."/>
            <person name="Nakayama K."/>
        </authorList>
    </citation>
    <scope>NUCLEOTIDE SEQUENCE</scope>
</reference>